<proteinExistence type="predicted"/>
<organism evidence="2 3">
    <name type="scientific">Dimargaris cristalligena</name>
    <dbReference type="NCBI Taxonomy" id="215637"/>
    <lineage>
        <taxon>Eukaryota</taxon>
        <taxon>Fungi</taxon>
        <taxon>Fungi incertae sedis</taxon>
        <taxon>Zoopagomycota</taxon>
        <taxon>Kickxellomycotina</taxon>
        <taxon>Dimargaritomycetes</taxon>
        <taxon>Dimargaritales</taxon>
        <taxon>Dimargaritaceae</taxon>
        <taxon>Dimargaris</taxon>
    </lineage>
</organism>
<feature type="region of interest" description="Disordered" evidence="1">
    <location>
        <begin position="91"/>
        <end position="157"/>
    </location>
</feature>
<feature type="compositionally biased region" description="Polar residues" evidence="1">
    <location>
        <begin position="91"/>
        <end position="115"/>
    </location>
</feature>
<dbReference type="AlphaFoldDB" id="A0A4P9ZTA3"/>
<name>A0A4P9ZTA3_9FUNG</name>
<evidence type="ECO:0000313" key="3">
    <source>
        <dbReference type="Proteomes" id="UP000268162"/>
    </source>
</evidence>
<gene>
    <name evidence="2" type="ORF">BJ085DRAFT_30091</name>
</gene>
<sequence>MVDVDMYDGFVLQPDNWWGNSNNVDVGDGLKIRYGNSPAIICITIETIDTSTRRVSATYDSPDPYGRVYKKRKGFSMNRIYIMDHVRFSSTNNPSDHSIPDNFSSISQQGSSNVKQPRMTMHLHEYDSNSGRSDTSSSASSFVTDSGSNYSASSYSSGMRTPYPRYF</sequence>
<dbReference type="Proteomes" id="UP000268162">
    <property type="component" value="Unassembled WGS sequence"/>
</dbReference>
<evidence type="ECO:0000313" key="2">
    <source>
        <dbReference type="EMBL" id="RKP36816.1"/>
    </source>
</evidence>
<accession>A0A4P9ZTA3</accession>
<keyword evidence="3" id="KW-1185">Reference proteome</keyword>
<dbReference type="EMBL" id="ML002590">
    <property type="protein sequence ID" value="RKP36816.1"/>
    <property type="molecule type" value="Genomic_DNA"/>
</dbReference>
<evidence type="ECO:0000256" key="1">
    <source>
        <dbReference type="SAM" id="MobiDB-lite"/>
    </source>
</evidence>
<feature type="compositionally biased region" description="Low complexity" evidence="1">
    <location>
        <begin position="128"/>
        <end position="157"/>
    </location>
</feature>
<protein>
    <submittedName>
        <fullName evidence="2">Uncharacterized protein</fullName>
    </submittedName>
</protein>
<reference evidence="3" key="1">
    <citation type="journal article" date="2018" name="Nat. Microbiol.">
        <title>Leveraging single-cell genomics to expand the fungal tree of life.</title>
        <authorList>
            <person name="Ahrendt S.R."/>
            <person name="Quandt C.A."/>
            <person name="Ciobanu D."/>
            <person name="Clum A."/>
            <person name="Salamov A."/>
            <person name="Andreopoulos B."/>
            <person name="Cheng J.F."/>
            <person name="Woyke T."/>
            <person name="Pelin A."/>
            <person name="Henrissat B."/>
            <person name="Reynolds N.K."/>
            <person name="Benny G.L."/>
            <person name="Smith M.E."/>
            <person name="James T.Y."/>
            <person name="Grigoriev I.V."/>
        </authorList>
    </citation>
    <scope>NUCLEOTIDE SEQUENCE [LARGE SCALE GENOMIC DNA]</scope>
    <source>
        <strain evidence="3">RSA 468</strain>
    </source>
</reference>